<organism evidence="1 2">
    <name type="scientific">Carya illinoinensis</name>
    <name type="common">Pecan</name>
    <dbReference type="NCBI Taxonomy" id="32201"/>
    <lineage>
        <taxon>Eukaryota</taxon>
        <taxon>Viridiplantae</taxon>
        <taxon>Streptophyta</taxon>
        <taxon>Embryophyta</taxon>
        <taxon>Tracheophyta</taxon>
        <taxon>Spermatophyta</taxon>
        <taxon>Magnoliopsida</taxon>
        <taxon>eudicotyledons</taxon>
        <taxon>Gunneridae</taxon>
        <taxon>Pentapetalae</taxon>
        <taxon>rosids</taxon>
        <taxon>fabids</taxon>
        <taxon>Fagales</taxon>
        <taxon>Juglandaceae</taxon>
        <taxon>Carya</taxon>
    </lineage>
</organism>
<dbReference type="AlphaFoldDB" id="A0A922J801"/>
<proteinExistence type="predicted"/>
<comment type="caution">
    <text evidence="1">The sequence shown here is derived from an EMBL/GenBank/DDBJ whole genome shotgun (WGS) entry which is preliminary data.</text>
</comment>
<protein>
    <submittedName>
        <fullName evidence="1">Uncharacterized protein</fullName>
    </submittedName>
</protein>
<accession>A0A922J801</accession>
<dbReference type="EMBL" id="CM031833">
    <property type="protein sequence ID" value="KAG6697775.1"/>
    <property type="molecule type" value="Genomic_DNA"/>
</dbReference>
<sequence length="75" mass="8855">MFMREQGLLLTKLSNCVVWPALHRMSPNSSFSDIYSIFFSPNRRCVKPLFSPSWRKRFCMLVTLRQLLFLGQINV</sequence>
<gene>
    <name evidence="1" type="ORF">I3842_09G218700</name>
</gene>
<evidence type="ECO:0000313" key="2">
    <source>
        <dbReference type="Proteomes" id="UP000811246"/>
    </source>
</evidence>
<evidence type="ECO:0000313" key="1">
    <source>
        <dbReference type="EMBL" id="KAG6697775.1"/>
    </source>
</evidence>
<name>A0A922J801_CARIL</name>
<reference evidence="1" key="1">
    <citation type="submission" date="2021-01" db="EMBL/GenBank/DDBJ databases">
        <authorList>
            <person name="Lovell J.T."/>
            <person name="Bentley N."/>
            <person name="Bhattarai G."/>
            <person name="Jenkins J.W."/>
            <person name="Sreedasyam A."/>
            <person name="Alarcon Y."/>
            <person name="Bock C."/>
            <person name="Boston L."/>
            <person name="Carlson J."/>
            <person name="Cervantes K."/>
            <person name="Clermont K."/>
            <person name="Krom N."/>
            <person name="Kubenka K."/>
            <person name="Mamidi S."/>
            <person name="Mattison C."/>
            <person name="Monteros M."/>
            <person name="Pisani C."/>
            <person name="Plott C."/>
            <person name="Rajasekar S."/>
            <person name="Rhein H.S."/>
            <person name="Rohla C."/>
            <person name="Song M."/>
            <person name="Hilaire R.S."/>
            <person name="Shu S."/>
            <person name="Wells L."/>
            <person name="Wang X."/>
            <person name="Webber J."/>
            <person name="Heerema R.J."/>
            <person name="Klein P."/>
            <person name="Conner P."/>
            <person name="Grauke L."/>
            <person name="Grimwood J."/>
            <person name="Schmutz J."/>
            <person name="Randall J.J."/>
        </authorList>
    </citation>
    <scope>NUCLEOTIDE SEQUENCE</scope>
    <source>
        <tissue evidence="1">Leaf</tissue>
    </source>
</reference>
<dbReference type="Proteomes" id="UP000811246">
    <property type="component" value="Chromosome 9"/>
</dbReference>